<gene>
    <name evidence="1" type="ORF">QFC20_004718</name>
</gene>
<proteinExistence type="predicted"/>
<protein>
    <submittedName>
        <fullName evidence="1">Uncharacterized protein</fullName>
    </submittedName>
</protein>
<dbReference type="EMBL" id="JASBWS010000057">
    <property type="protein sequence ID" value="KAJ9103714.1"/>
    <property type="molecule type" value="Genomic_DNA"/>
</dbReference>
<evidence type="ECO:0000313" key="2">
    <source>
        <dbReference type="Proteomes" id="UP001230649"/>
    </source>
</evidence>
<dbReference type="Proteomes" id="UP001230649">
    <property type="component" value="Unassembled WGS sequence"/>
</dbReference>
<reference evidence="1" key="1">
    <citation type="submission" date="2023-04" db="EMBL/GenBank/DDBJ databases">
        <title>Draft Genome sequencing of Naganishia species isolated from polar environments using Oxford Nanopore Technology.</title>
        <authorList>
            <person name="Leo P."/>
            <person name="Venkateswaran K."/>
        </authorList>
    </citation>
    <scope>NUCLEOTIDE SEQUENCE</scope>
    <source>
        <strain evidence="1">MNA-CCFEE 5262</strain>
    </source>
</reference>
<organism evidence="1 2">
    <name type="scientific">Naganishia adeliensis</name>
    <dbReference type="NCBI Taxonomy" id="92952"/>
    <lineage>
        <taxon>Eukaryota</taxon>
        <taxon>Fungi</taxon>
        <taxon>Dikarya</taxon>
        <taxon>Basidiomycota</taxon>
        <taxon>Agaricomycotina</taxon>
        <taxon>Tremellomycetes</taxon>
        <taxon>Filobasidiales</taxon>
        <taxon>Filobasidiaceae</taxon>
        <taxon>Naganishia</taxon>
    </lineage>
</organism>
<comment type="caution">
    <text evidence="1">The sequence shown here is derived from an EMBL/GenBank/DDBJ whole genome shotgun (WGS) entry which is preliminary data.</text>
</comment>
<name>A0ACC2VXA9_9TREE</name>
<accession>A0ACC2VXA9</accession>
<sequence>MSSTSTLQQKWKQLMLQLPAAAVARDPAQPTWPVRLDHCFGRIVLDVAVGIDRPWREKLAAPAIRHMTTEQLEACVVLGREILNGKADLVELNQKSLMLRGKEKKGSSPGLRKGATNGFTKREASTPTSTRKQYTQSTLRSFSKTTMKERKGKASRSDTK</sequence>
<evidence type="ECO:0000313" key="1">
    <source>
        <dbReference type="EMBL" id="KAJ9103714.1"/>
    </source>
</evidence>
<keyword evidence="2" id="KW-1185">Reference proteome</keyword>